<dbReference type="Proteomes" id="UP001359559">
    <property type="component" value="Unassembled WGS sequence"/>
</dbReference>
<sequence>MYESGSKNRVPCIHEPYCHVTASEERARVPLPQCNSNEVEENLCYPATSTWCMGNMEVFEMVNLPDLIKPNHQHLDSDLMSAVEAIPLQTVPSFESSSGYNFPLLHEPQLDFPLFPRVQTPCSGAP</sequence>
<evidence type="ECO:0000313" key="1">
    <source>
        <dbReference type="EMBL" id="KAK7317274.1"/>
    </source>
</evidence>
<dbReference type="AlphaFoldDB" id="A0AAN9KK83"/>
<dbReference type="EMBL" id="JAYKXN010000001">
    <property type="protein sequence ID" value="KAK7317274.1"/>
    <property type="molecule type" value="Genomic_DNA"/>
</dbReference>
<comment type="caution">
    <text evidence="1">The sequence shown here is derived from an EMBL/GenBank/DDBJ whole genome shotgun (WGS) entry which is preliminary data.</text>
</comment>
<keyword evidence="2" id="KW-1185">Reference proteome</keyword>
<gene>
    <name evidence="1" type="ORF">RJT34_01356</name>
</gene>
<protein>
    <submittedName>
        <fullName evidence="1">Uncharacterized protein</fullName>
    </submittedName>
</protein>
<organism evidence="1 2">
    <name type="scientific">Clitoria ternatea</name>
    <name type="common">Butterfly pea</name>
    <dbReference type="NCBI Taxonomy" id="43366"/>
    <lineage>
        <taxon>Eukaryota</taxon>
        <taxon>Viridiplantae</taxon>
        <taxon>Streptophyta</taxon>
        <taxon>Embryophyta</taxon>
        <taxon>Tracheophyta</taxon>
        <taxon>Spermatophyta</taxon>
        <taxon>Magnoliopsida</taxon>
        <taxon>eudicotyledons</taxon>
        <taxon>Gunneridae</taxon>
        <taxon>Pentapetalae</taxon>
        <taxon>rosids</taxon>
        <taxon>fabids</taxon>
        <taxon>Fabales</taxon>
        <taxon>Fabaceae</taxon>
        <taxon>Papilionoideae</taxon>
        <taxon>50 kb inversion clade</taxon>
        <taxon>NPAAA clade</taxon>
        <taxon>indigoferoid/millettioid clade</taxon>
        <taxon>Phaseoleae</taxon>
        <taxon>Clitoria</taxon>
    </lineage>
</organism>
<proteinExistence type="predicted"/>
<reference evidence="1 2" key="1">
    <citation type="submission" date="2024-01" db="EMBL/GenBank/DDBJ databases">
        <title>The genomes of 5 underutilized Papilionoideae crops provide insights into root nodulation and disease resistance.</title>
        <authorList>
            <person name="Yuan L."/>
        </authorList>
    </citation>
    <scope>NUCLEOTIDE SEQUENCE [LARGE SCALE GENOMIC DNA]</scope>
    <source>
        <strain evidence="1">LY-2023</strain>
        <tissue evidence="1">Leaf</tissue>
    </source>
</reference>
<name>A0AAN9KK83_CLITE</name>
<evidence type="ECO:0000313" key="2">
    <source>
        <dbReference type="Proteomes" id="UP001359559"/>
    </source>
</evidence>
<accession>A0AAN9KK83</accession>